<evidence type="ECO:0000313" key="2">
    <source>
        <dbReference type="EMBL" id="QDL90667.1"/>
    </source>
</evidence>
<organism evidence="2 3">
    <name type="scientific">Paroceanicella profunda</name>
    <dbReference type="NCBI Taxonomy" id="2579971"/>
    <lineage>
        <taxon>Bacteria</taxon>
        <taxon>Pseudomonadati</taxon>
        <taxon>Pseudomonadota</taxon>
        <taxon>Alphaproteobacteria</taxon>
        <taxon>Rhodobacterales</taxon>
        <taxon>Paracoccaceae</taxon>
        <taxon>Paroceanicella</taxon>
    </lineage>
</organism>
<name>A0A5B8FG43_9RHOB</name>
<evidence type="ECO:0000313" key="3">
    <source>
        <dbReference type="Proteomes" id="UP000305888"/>
    </source>
</evidence>
<proteinExistence type="predicted"/>
<dbReference type="AlphaFoldDB" id="A0A5B8FG43"/>
<dbReference type="EMBL" id="CP040818">
    <property type="protein sequence ID" value="QDL90667.1"/>
    <property type="molecule type" value="Genomic_DNA"/>
</dbReference>
<keyword evidence="1" id="KW-0812">Transmembrane</keyword>
<protein>
    <submittedName>
        <fullName evidence="2">Uncharacterized protein</fullName>
    </submittedName>
</protein>
<gene>
    <name evidence="2" type="ORF">FDP22_02020</name>
</gene>
<dbReference type="Proteomes" id="UP000305888">
    <property type="component" value="Chromosome"/>
</dbReference>
<keyword evidence="3" id="KW-1185">Reference proteome</keyword>
<sequence length="73" mass="7692">MARLVLIALILAAIAGLGYMLVRGLGRVVERVRASGEREIDLMGGNTMRWLAYVVLIALIAVVSVNSIGAGPT</sequence>
<evidence type="ECO:0000256" key="1">
    <source>
        <dbReference type="SAM" id="Phobius"/>
    </source>
</evidence>
<dbReference type="KEGG" id="ppru:FDP22_02020"/>
<dbReference type="RefSeq" id="WP_138576679.1">
    <property type="nucleotide sequence ID" value="NZ_CP040818.1"/>
</dbReference>
<accession>A0A5B8FG43</accession>
<feature type="transmembrane region" description="Helical" evidence="1">
    <location>
        <begin position="50"/>
        <end position="69"/>
    </location>
</feature>
<keyword evidence="1" id="KW-1133">Transmembrane helix</keyword>
<keyword evidence="1" id="KW-0472">Membrane</keyword>
<reference evidence="2 3" key="1">
    <citation type="submission" date="2019-06" db="EMBL/GenBank/DDBJ databases">
        <title>Genome sequence of Rhodobacteraceae bacterium D4M1.</title>
        <authorList>
            <person name="Cao J."/>
        </authorList>
    </citation>
    <scope>NUCLEOTIDE SEQUENCE [LARGE SCALE GENOMIC DNA]</scope>
    <source>
        <strain evidence="2 3">D4M1</strain>
    </source>
</reference>